<feature type="region of interest" description="Disordered" evidence="1">
    <location>
        <begin position="50"/>
        <end position="127"/>
    </location>
</feature>
<reference evidence="3" key="1">
    <citation type="journal article" date="2020" name="Cell">
        <title>Large-Scale Comparative Analyses of Tick Genomes Elucidate Their Genetic Diversity and Vector Capacities.</title>
        <authorList>
            <consortium name="Tick Genome and Microbiome Consortium (TIGMIC)"/>
            <person name="Jia N."/>
            <person name="Wang J."/>
            <person name="Shi W."/>
            <person name="Du L."/>
            <person name="Sun Y."/>
            <person name="Zhan W."/>
            <person name="Jiang J.F."/>
            <person name="Wang Q."/>
            <person name="Zhang B."/>
            <person name="Ji P."/>
            <person name="Bell-Sakyi L."/>
            <person name="Cui X.M."/>
            <person name="Yuan T.T."/>
            <person name="Jiang B.G."/>
            <person name="Yang W.F."/>
            <person name="Lam T.T."/>
            <person name="Chang Q.C."/>
            <person name="Ding S.J."/>
            <person name="Wang X.J."/>
            <person name="Zhu J.G."/>
            <person name="Ruan X.D."/>
            <person name="Zhao L."/>
            <person name="Wei J.T."/>
            <person name="Ye R.Z."/>
            <person name="Que T.C."/>
            <person name="Du C.H."/>
            <person name="Zhou Y.H."/>
            <person name="Cheng J.X."/>
            <person name="Dai P.F."/>
            <person name="Guo W.B."/>
            <person name="Han X.H."/>
            <person name="Huang E.J."/>
            <person name="Li L.F."/>
            <person name="Wei W."/>
            <person name="Gao Y.C."/>
            <person name="Liu J.Z."/>
            <person name="Shao H.Z."/>
            <person name="Wang X."/>
            <person name="Wang C.C."/>
            <person name="Yang T.C."/>
            <person name="Huo Q.B."/>
            <person name="Li W."/>
            <person name="Chen H.Y."/>
            <person name="Chen S.E."/>
            <person name="Zhou L.G."/>
            <person name="Ni X.B."/>
            <person name="Tian J.H."/>
            <person name="Sheng Y."/>
            <person name="Liu T."/>
            <person name="Pan Y.S."/>
            <person name="Xia L.Y."/>
            <person name="Li J."/>
            <person name="Zhao F."/>
            <person name="Cao W.C."/>
        </authorList>
    </citation>
    <scope>NUCLEOTIDE SEQUENCE</scope>
    <source>
        <strain evidence="3">Rmic-2018</strain>
    </source>
</reference>
<feature type="transmembrane region" description="Helical" evidence="2">
    <location>
        <begin position="167"/>
        <end position="189"/>
    </location>
</feature>
<feature type="transmembrane region" description="Helical" evidence="2">
    <location>
        <begin position="138"/>
        <end position="161"/>
    </location>
</feature>
<evidence type="ECO:0000256" key="2">
    <source>
        <dbReference type="SAM" id="Phobius"/>
    </source>
</evidence>
<gene>
    <name evidence="3" type="ORF">HPB51_008753</name>
</gene>
<keyword evidence="4" id="KW-1185">Reference proteome</keyword>
<proteinExistence type="predicted"/>
<evidence type="ECO:0000256" key="1">
    <source>
        <dbReference type="SAM" id="MobiDB-lite"/>
    </source>
</evidence>
<comment type="caution">
    <text evidence="3">The sequence shown here is derived from an EMBL/GenBank/DDBJ whole genome shotgun (WGS) entry which is preliminary data.</text>
</comment>
<dbReference type="EMBL" id="JABSTU010000004">
    <property type="protein sequence ID" value="KAH8033270.1"/>
    <property type="molecule type" value="Genomic_DNA"/>
</dbReference>
<dbReference type="Proteomes" id="UP000821866">
    <property type="component" value="Chromosome 2"/>
</dbReference>
<accession>A0A9J6EFY6</accession>
<protein>
    <submittedName>
        <fullName evidence="3">Uncharacterized protein</fullName>
    </submittedName>
</protein>
<evidence type="ECO:0000313" key="3">
    <source>
        <dbReference type="EMBL" id="KAH8033270.1"/>
    </source>
</evidence>
<name>A0A9J6EFY6_RHIMP</name>
<organism evidence="3 4">
    <name type="scientific">Rhipicephalus microplus</name>
    <name type="common">Cattle tick</name>
    <name type="synonym">Boophilus microplus</name>
    <dbReference type="NCBI Taxonomy" id="6941"/>
    <lineage>
        <taxon>Eukaryota</taxon>
        <taxon>Metazoa</taxon>
        <taxon>Ecdysozoa</taxon>
        <taxon>Arthropoda</taxon>
        <taxon>Chelicerata</taxon>
        <taxon>Arachnida</taxon>
        <taxon>Acari</taxon>
        <taxon>Parasitiformes</taxon>
        <taxon>Ixodida</taxon>
        <taxon>Ixodoidea</taxon>
        <taxon>Ixodidae</taxon>
        <taxon>Rhipicephalinae</taxon>
        <taxon>Rhipicephalus</taxon>
        <taxon>Boophilus</taxon>
    </lineage>
</organism>
<dbReference type="AlphaFoldDB" id="A0A9J6EFY6"/>
<evidence type="ECO:0000313" key="4">
    <source>
        <dbReference type="Proteomes" id="UP000821866"/>
    </source>
</evidence>
<sequence>MGVAMQLLPERSNPYTPVAPFWLRVKCHNSTEDSSDSYRLNSRRNVFRGHEVLPTSGSPTVAPYKQPSLPQPEEATPTVVVKPLSPPRRSPPPEDNKHVTPYSLGGYPLGSDAQGAYDNAQDEDHTEEEEMHGGCNNVACIVLIVWVGLCIIITILLASASLDTSEAVGRCIPAGTASFKVSCLILLYLNSWQLQDHRQPYLRPV</sequence>
<keyword evidence="2" id="KW-1133">Transmembrane helix</keyword>
<keyword evidence="2" id="KW-0812">Transmembrane</keyword>
<keyword evidence="2" id="KW-0472">Membrane</keyword>
<reference evidence="3" key="2">
    <citation type="submission" date="2021-09" db="EMBL/GenBank/DDBJ databases">
        <authorList>
            <person name="Jia N."/>
            <person name="Wang J."/>
            <person name="Shi W."/>
            <person name="Du L."/>
            <person name="Sun Y."/>
            <person name="Zhan W."/>
            <person name="Jiang J."/>
            <person name="Wang Q."/>
            <person name="Zhang B."/>
            <person name="Ji P."/>
            <person name="Sakyi L.B."/>
            <person name="Cui X."/>
            <person name="Yuan T."/>
            <person name="Jiang B."/>
            <person name="Yang W."/>
            <person name="Lam T.T.-Y."/>
            <person name="Chang Q."/>
            <person name="Ding S."/>
            <person name="Wang X."/>
            <person name="Zhu J."/>
            <person name="Ruan X."/>
            <person name="Zhao L."/>
            <person name="Wei J."/>
            <person name="Que T."/>
            <person name="Du C."/>
            <person name="Cheng J."/>
            <person name="Dai P."/>
            <person name="Han X."/>
            <person name="Huang E."/>
            <person name="Gao Y."/>
            <person name="Liu J."/>
            <person name="Shao H."/>
            <person name="Ye R."/>
            <person name="Li L."/>
            <person name="Wei W."/>
            <person name="Wang X."/>
            <person name="Wang C."/>
            <person name="Huo Q."/>
            <person name="Li W."/>
            <person name="Guo W."/>
            <person name="Chen H."/>
            <person name="Chen S."/>
            <person name="Zhou L."/>
            <person name="Zhou L."/>
            <person name="Ni X."/>
            <person name="Tian J."/>
            <person name="Zhou Y."/>
            <person name="Sheng Y."/>
            <person name="Liu T."/>
            <person name="Pan Y."/>
            <person name="Xia L."/>
            <person name="Li J."/>
            <person name="Zhao F."/>
            <person name="Cao W."/>
        </authorList>
    </citation>
    <scope>NUCLEOTIDE SEQUENCE</scope>
    <source>
        <strain evidence="3">Rmic-2018</strain>
        <tissue evidence="3">Larvae</tissue>
    </source>
</reference>